<comment type="subcellular location">
    <subcellularLocation>
        <location evidence="1">Membrane</location>
        <topology evidence="1">Multi-pass membrane protein</topology>
    </subcellularLocation>
</comment>
<keyword evidence="5 8" id="KW-1133">Transmembrane helix</keyword>
<dbReference type="InterPro" id="IPR004813">
    <property type="entry name" value="OPT"/>
</dbReference>
<evidence type="ECO:0000256" key="4">
    <source>
        <dbReference type="ARBA" id="ARBA00022692"/>
    </source>
</evidence>
<evidence type="ECO:0000256" key="2">
    <source>
        <dbReference type="ARBA" id="ARBA00008807"/>
    </source>
</evidence>
<feature type="transmembrane region" description="Helical" evidence="8">
    <location>
        <begin position="485"/>
        <end position="503"/>
    </location>
</feature>
<feature type="transmembrane region" description="Helical" evidence="8">
    <location>
        <begin position="109"/>
        <end position="129"/>
    </location>
</feature>
<feature type="transmembrane region" description="Helical" evidence="8">
    <location>
        <begin position="645"/>
        <end position="664"/>
    </location>
</feature>
<evidence type="ECO:0000256" key="6">
    <source>
        <dbReference type="ARBA" id="ARBA00023136"/>
    </source>
</evidence>
<evidence type="ECO:0000313" key="10">
    <source>
        <dbReference type="Proteomes" id="UP000077684"/>
    </source>
</evidence>
<dbReference type="InterPro" id="IPR045035">
    <property type="entry name" value="YSL-like"/>
</dbReference>
<dbReference type="GO" id="GO:0035673">
    <property type="term" value="F:oligopeptide transmembrane transporter activity"/>
    <property type="evidence" value="ECO:0007669"/>
    <property type="project" value="InterPro"/>
</dbReference>
<evidence type="ECO:0000313" key="9">
    <source>
        <dbReference type="EMBL" id="KAE8238120.1"/>
    </source>
</evidence>
<feature type="transmembrane region" description="Helical" evidence="8">
    <location>
        <begin position="135"/>
        <end position="156"/>
    </location>
</feature>
<evidence type="ECO:0000256" key="3">
    <source>
        <dbReference type="ARBA" id="ARBA00022448"/>
    </source>
</evidence>
<protein>
    <recommendedName>
        <fullName evidence="11">Oligopeptide transporter</fullName>
    </recommendedName>
</protein>
<keyword evidence="4 8" id="KW-0812">Transmembrane</keyword>
<feature type="compositionally biased region" description="Low complexity" evidence="7">
    <location>
        <begin position="13"/>
        <end position="22"/>
    </location>
</feature>
<name>A0A8X7SSA5_9BASI</name>
<evidence type="ECO:0000256" key="1">
    <source>
        <dbReference type="ARBA" id="ARBA00004141"/>
    </source>
</evidence>
<accession>A0A8X7SSA5</accession>
<keyword evidence="10" id="KW-1185">Reference proteome</keyword>
<dbReference type="Proteomes" id="UP000077684">
    <property type="component" value="Unassembled WGS sequence"/>
</dbReference>
<proteinExistence type="inferred from homology"/>
<feature type="transmembrane region" description="Helical" evidence="8">
    <location>
        <begin position="330"/>
        <end position="350"/>
    </location>
</feature>
<feature type="transmembrane region" description="Helical" evidence="8">
    <location>
        <begin position="208"/>
        <end position="229"/>
    </location>
</feature>
<feature type="transmembrane region" description="Helical" evidence="8">
    <location>
        <begin position="268"/>
        <end position="287"/>
    </location>
</feature>
<dbReference type="PANTHER" id="PTHR31645:SF3">
    <property type="entry name" value="OLIGOPEPTIDE TRANSPORTER"/>
    <property type="match status" value="1"/>
</dbReference>
<keyword evidence="3" id="KW-0813">Transport</keyword>
<feature type="transmembrane region" description="Helical" evidence="8">
    <location>
        <begin position="616"/>
        <end position="633"/>
    </location>
</feature>
<sequence length="762" mass="81625">MPLFHRHPREDQQQQQQDAIAAEIEKPPSYTPEEDIDEKSSDLKDAHVEAKLGEAQGSLGETKVHPLTSSDVESLKQDGDFKAFDPFLGAPFSLEELGEEEGSGFTIRAILLGSVLGLLIAASNVYLGLKTGFTFAASLFGAILGFAGIQLFQTVLPPRWGGAPSGPRETCTVQSAATAAGSLSGAFVAAIPAMYQLNLLGTSAREDFGRLITFTVVSAFYGCFFAIPLRKFFIIRLRLVFPTPTATAITIKGLHSLGGARRARIQTYVLGGTFFVSLVWCVLNQYVQGILYEWHWGYWLYQWGWESALVVDNWNWYFQTTPAFFGAGMLAGLNASISFLAGSILLWGIIGPALIQTGQASGRVIEQLDGVTRVNYNSLSFKVGQDLNTASPRYWGLWVGVLMMFAASAAELGMNAPAIYRGCKAAAVDMYCAARHRPTPERGVDEMDDKVPAHHQTPVWMWAGGLFLSIIFTCVVSAVQFDMHVGISILAIILAFLFSFVGLQVSGTTDTNPLGVIAKGSQLIVGGALRGTPGDMNAHLLSNLIAGSIVSSAGAHSVDMVGDLKTGHLLRARPRTQFYAQLAGSIPGIFLSPGLFVLFTTAYPCIIDSSLQDNCPFALPAVSAWVAVAKAVLSPSLPVSKSSGITALMFAFLAVFTVVARYLWIPPKYHVFVPNFNAIGLGFVLPQTYIPVAMTTGAICSYFWQKRRPQQYDMAGYATAAGFIAGEGIAGVVNAILTIAGVAGGADSAGVVRGTLVGYPPF</sequence>
<evidence type="ECO:0000256" key="5">
    <source>
        <dbReference type="ARBA" id="ARBA00022989"/>
    </source>
</evidence>
<feature type="transmembrane region" description="Helical" evidence="8">
    <location>
        <begin position="176"/>
        <end position="196"/>
    </location>
</feature>
<reference evidence="9" key="1">
    <citation type="submission" date="2016-04" db="EMBL/GenBank/DDBJ databases">
        <authorList>
            <person name="Nguyen H.D."/>
            <person name="Samba Siva P."/>
            <person name="Cullis J."/>
            <person name="Levesque C.A."/>
            <person name="Hambleton S."/>
        </authorList>
    </citation>
    <scope>NUCLEOTIDE SEQUENCE</scope>
    <source>
        <strain evidence="9">DAOMC 236426</strain>
    </source>
</reference>
<feature type="transmembrane region" description="Helical" evidence="8">
    <location>
        <begin position="395"/>
        <end position="414"/>
    </location>
</feature>
<feature type="transmembrane region" description="Helical" evidence="8">
    <location>
        <begin position="459"/>
        <end position="479"/>
    </location>
</feature>
<dbReference type="Pfam" id="PF03169">
    <property type="entry name" value="OPT"/>
    <property type="match status" value="1"/>
</dbReference>
<evidence type="ECO:0000256" key="7">
    <source>
        <dbReference type="SAM" id="MobiDB-lite"/>
    </source>
</evidence>
<dbReference type="PANTHER" id="PTHR31645">
    <property type="entry name" value="OLIGOPEPTIDE TRANSPORTER YGL114W-RELATED"/>
    <property type="match status" value="1"/>
</dbReference>
<feature type="transmembrane region" description="Helical" evidence="8">
    <location>
        <begin position="578"/>
        <end position="604"/>
    </location>
</feature>
<evidence type="ECO:0000256" key="8">
    <source>
        <dbReference type="SAM" id="Phobius"/>
    </source>
</evidence>
<evidence type="ECO:0008006" key="11">
    <source>
        <dbReference type="Google" id="ProtNLM"/>
    </source>
</evidence>
<feature type="region of interest" description="Disordered" evidence="7">
    <location>
        <begin position="1"/>
        <end position="44"/>
    </location>
</feature>
<gene>
    <name evidence="9" type="ORF">A4X06_0g8988</name>
</gene>
<dbReference type="EMBL" id="LWDE02002270">
    <property type="protein sequence ID" value="KAE8238120.1"/>
    <property type="molecule type" value="Genomic_DNA"/>
</dbReference>
<organism evidence="9 10">
    <name type="scientific">Tilletia controversa</name>
    <name type="common">dwarf bunt fungus</name>
    <dbReference type="NCBI Taxonomy" id="13291"/>
    <lineage>
        <taxon>Eukaryota</taxon>
        <taxon>Fungi</taxon>
        <taxon>Dikarya</taxon>
        <taxon>Basidiomycota</taxon>
        <taxon>Ustilaginomycotina</taxon>
        <taxon>Exobasidiomycetes</taxon>
        <taxon>Tilletiales</taxon>
        <taxon>Tilletiaceae</taxon>
        <taxon>Tilletia</taxon>
    </lineage>
</organism>
<dbReference type="AlphaFoldDB" id="A0A8X7SSA5"/>
<keyword evidence="6 8" id="KW-0472">Membrane</keyword>
<comment type="caution">
    <text evidence="9">The sequence shown here is derived from an EMBL/GenBank/DDBJ whole genome shotgun (WGS) entry which is preliminary data.</text>
</comment>
<feature type="transmembrane region" description="Helical" evidence="8">
    <location>
        <begin position="684"/>
        <end position="704"/>
    </location>
</feature>
<dbReference type="GO" id="GO:0000329">
    <property type="term" value="C:fungal-type vacuole membrane"/>
    <property type="evidence" value="ECO:0007669"/>
    <property type="project" value="TreeGrafter"/>
</dbReference>
<dbReference type="NCBIfam" id="TIGR00728">
    <property type="entry name" value="OPT_sfam"/>
    <property type="match status" value="1"/>
</dbReference>
<comment type="similarity">
    <text evidence="2">Belongs to the oligopeptide OPT transporter family.</text>
</comment>
<reference evidence="9" key="2">
    <citation type="journal article" date="2019" name="IMA Fungus">
        <title>Genome sequencing and comparison of five Tilletia species to identify candidate genes for the detection of regulated species infecting wheat.</title>
        <authorList>
            <person name="Nguyen H.D.T."/>
            <person name="Sultana T."/>
            <person name="Kesanakurti P."/>
            <person name="Hambleton S."/>
        </authorList>
    </citation>
    <scope>NUCLEOTIDE SEQUENCE</scope>
    <source>
        <strain evidence="9">DAOMC 236426</strain>
    </source>
</reference>